<dbReference type="EMBL" id="QXFV01001353">
    <property type="protein sequence ID" value="KAE9007988.1"/>
    <property type="molecule type" value="Genomic_DNA"/>
</dbReference>
<protein>
    <submittedName>
        <fullName evidence="1">Uncharacterized protein</fullName>
    </submittedName>
</protein>
<sequence length="136" mass="14462">MSDTQLADQFLYQSSLKSDPAVKVSARKRVPSVIDLNQGSYANGVITIDATAQLNGAEGFACLRDAYVVIPYKVSMKNTHASTALAAAANRLSVGLKCGVWNVIDGMSLELNGKSLISMSGYKLFANNLRAQAATM</sequence>
<evidence type="ECO:0000313" key="1">
    <source>
        <dbReference type="EMBL" id="KAE9007988.1"/>
    </source>
</evidence>
<gene>
    <name evidence="1" type="ORF">PR001_g16823</name>
</gene>
<name>A0A6A3KRG3_9STRA</name>
<dbReference type="AlphaFoldDB" id="A0A6A3KRG3"/>
<organism evidence="1 2">
    <name type="scientific">Phytophthora rubi</name>
    <dbReference type="NCBI Taxonomy" id="129364"/>
    <lineage>
        <taxon>Eukaryota</taxon>
        <taxon>Sar</taxon>
        <taxon>Stramenopiles</taxon>
        <taxon>Oomycota</taxon>
        <taxon>Peronosporomycetes</taxon>
        <taxon>Peronosporales</taxon>
        <taxon>Peronosporaceae</taxon>
        <taxon>Phytophthora</taxon>
    </lineage>
</organism>
<accession>A0A6A3KRG3</accession>
<dbReference type="Proteomes" id="UP000429607">
    <property type="component" value="Unassembled WGS sequence"/>
</dbReference>
<proteinExistence type="predicted"/>
<reference evidence="1 2" key="1">
    <citation type="submission" date="2018-09" db="EMBL/GenBank/DDBJ databases">
        <title>Genomic investigation of the strawberry pathogen Phytophthora fragariae indicates pathogenicity is determined by transcriptional variation in three key races.</title>
        <authorList>
            <person name="Adams T.M."/>
            <person name="Armitage A.D."/>
            <person name="Sobczyk M.K."/>
            <person name="Bates H.J."/>
            <person name="Dunwell J.M."/>
            <person name="Nellist C.F."/>
            <person name="Harrison R.J."/>
        </authorList>
    </citation>
    <scope>NUCLEOTIDE SEQUENCE [LARGE SCALE GENOMIC DNA]</scope>
    <source>
        <strain evidence="1 2">SCRP249</strain>
    </source>
</reference>
<evidence type="ECO:0000313" key="2">
    <source>
        <dbReference type="Proteomes" id="UP000429607"/>
    </source>
</evidence>
<comment type="caution">
    <text evidence="1">The sequence shown here is derived from an EMBL/GenBank/DDBJ whole genome shotgun (WGS) entry which is preliminary data.</text>
</comment>